<keyword evidence="1" id="KW-0812">Transmembrane</keyword>
<dbReference type="InterPro" id="IPR001633">
    <property type="entry name" value="EAL_dom"/>
</dbReference>
<dbReference type="CDD" id="cd01948">
    <property type="entry name" value="EAL"/>
    <property type="match status" value="1"/>
</dbReference>
<dbReference type="InterPro" id="IPR035919">
    <property type="entry name" value="EAL_sf"/>
</dbReference>
<keyword evidence="1" id="KW-1133">Transmembrane helix</keyword>
<dbReference type="InterPro" id="IPR043128">
    <property type="entry name" value="Rev_trsase/Diguanyl_cyclase"/>
</dbReference>
<evidence type="ECO:0000259" key="2">
    <source>
        <dbReference type="PROSITE" id="PS50112"/>
    </source>
</evidence>
<dbReference type="PROSITE" id="PS50887">
    <property type="entry name" value="GGDEF"/>
    <property type="match status" value="1"/>
</dbReference>
<feature type="transmembrane region" description="Helical" evidence="1">
    <location>
        <begin position="52"/>
        <end position="70"/>
    </location>
</feature>
<feature type="domain" description="GGDEF" evidence="5">
    <location>
        <begin position="506"/>
        <end position="639"/>
    </location>
</feature>
<evidence type="ECO:0000259" key="3">
    <source>
        <dbReference type="PROSITE" id="PS50113"/>
    </source>
</evidence>
<dbReference type="Gene3D" id="3.30.450.20">
    <property type="entry name" value="PAS domain"/>
    <property type="match status" value="2"/>
</dbReference>
<dbReference type="SUPFAM" id="SSF141868">
    <property type="entry name" value="EAL domain-like"/>
    <property type="match status" value="1"/>
</dbReference>
<dbReference type="PANTHER" id="PTHR44757:SF2">
    <property type="entry name" value="BIOFILM ARCHITECTURE MAINTENANCE PROTEIN MBAA"/>
    <property type="match status" value="1"/>
</dbReference>
<dbReference type="InterPro" id="IPR000160">
    <property type="entry name" value="GGDEF_dom"/>
</dbReference>
<dbReference type="InterPro" id="IPR000700">
    <property type="entry name" value="PAS-assoc_C"/>
</dbReference>
<dbReference type="Pfam" id="PF00563">
    <property type="entry name" value="EAL"/>
    <property type="match status" value="1"/>
</dbReference>
<dbReference type="Gene3D" id="3.20.20.450">
    <property type="entry name" value="EAL domain"/>
    <property type="match status" value="1"/>
</dbReference>
<dbReference type="NCBIfam" id="TIGR00229">
    <property type="entry name" value="sensory_box"/>
    <property type="match status" value="2"/>
</dbReference>
<dbReference type="InterPro" id="IPR035965">
    <property type="entry name" value="PAS-like_dom_sf"/>
</dbReference>
<dbReference type="Proteomes" id="UP001500279">
    <property type="component" value="Unassembled WGS sequence"/>
</dbReference>
<dbReference type="InterPro" id="IPR013655">
    <property type="entry name" value="PAS_fold_3"/>
</dbReference>
<feature type="domain" description="PAC" evidence="3">
    <location>
        <begin position="421"/>
        <end position="474"/>
    </location>
</feature>
<comment type="caution">
    <text evidence="6">The sequence shown here is derived from an EMBL/GenBank/DDBJ whole genome shotgun (WGS) entry which is preliminary data.</text>
</comment>
<dbReference type="InterPro" id="IPR001610">
    <property type="entry name" value="PAC"/>
</dbReference>
<evidence type="ECO:0000313" key="6">
    <source>
        <dbReference type="EMBL" id="GAA0741731.1"/>
    </source>
</evidence>
<feature type="domain" description="PAC" evidence="3">
    <location>
        <begin position="293"/>
        <end position="344"/>
    </location>
</feature>
<evidence type="ECO:0000313" key="7">
    <source>
        <dbReference type="Proteomes" id="UP001500279"/>
    </source>
</evidence>
<dbReference type="Gene3D" id="3.30.70.270">
    <property type="match status" value="1"/>
</dbReference>
<dbReference type="InterPro" id="IPR029787">
    <property type="entry name" value="Nucleotide_cyclase"/>
</dbReference>
<evidence type="ECO:0008006" key="8">
    <source>
        <dbReference type="Google" id="ProtNLM"/>
    </source>
</evidence>
<dbReference type="PANTHER" id="PTHR44757">
    <property type="entry name" value="DIGUANYLATE CYCLASE DGCP"/>
    <property type="match status" value="1"/>
</dbReference>
<keyword evidence="7" id="KW-1185">Reference proteome</keyword>
<feature type="domain" description="PAS" evidence="2">
    <location>
        <begin position="345"/>
        <end position="417"/>
    </location>
</feature>
<dbReference type="PROSITE" id="PS50883">
    <property type="entry name" value="EAL"/>
    <property type="match status" value="1"/>
</dbReference>
<proteinExistence type="predicted"/>
<feature type="transmembrane region" description="Helical" evidence="1">
    <location>
        <begin position="128"/>
        <end position="146"/>
    </location>
</feature>
<feature type="transmembrane region" description="Helical" evidence="1">
    <location>
        <begin position="158"/>
        <end position="183"/>
    </location>
</feature>
<dbReference type="Pfam" id="PF00990">
    <property type="entry name" value="GGDEF"/>
    <property type="match status" value="1"/>
</dbReference>
<dbReference type="Pfam" id="PF20969">
    <property type="entry name" value="MASE11"/>
    <property type="match status" value="1"/>
</dbReference>
<dbReference type="InterPro" id="IPR048437">
    <property type="entry name" value="MASE11"/>
</dbReference>
<dbReference type="CDD" id="cd00130">
    <property type="entry name" value="PAS"/>
    <property type="match status" value="2"/>
</dbReference>
<dbReference type="PROSITE" id="PS50112">
    <property type="entry name" value="PAS"/>
    <property type="match status" value="2"/>
</dbReference>
<dbReference type="SUPFAM" id="SSF55073">
    <property type="entry name" value="Nucleotide cyclase"/>
    <property type="match status" value="1"/>
</dbReference>
<dbReference type="EMBL" id="BAAAEW010000003">
    <property type="protein sequence ID" value="GAA0741731.1"/>
    <property type="molecule type" value="Genomic_DNA"/>
</dbReference>
<reference evidence="6 7" key="1">
    <citation type="journal article" date="2019" name="Int. J. Syst. Evol. Microbiol.">
        <title>The Global Catalogue of Microorganisms (GCM) 10K type strain sequencing project: providing services to taxonomists for standard genome sequencing and annotation.</title>
        <authorList>
            <consortium name="The Broad Institute Genomics Platform"/>
            <consortium name="The Broad Institute Genome Sequencing Center for Infectious Disease"/>
            <person name="Wu L."/>
            <person name="Ma J."/>
        </authorList>
    </citation>
    <scope>NUCLEOTIDE SEQUENCE [LARGE SCALE GENOMIC DNA]</scope>
    <source>
        <strain evidence="6 7">JCM 15503</strain>
    </source>
</reference>
<dbReference type="SUPFAM" id="SSF55785">
    <property type="entry name" value="PYP-like sensor domain (PAS domain)"/>
    <property type="match status" value="2"/>
</dbReference>
<gene>
    <name evidence="6" type="ORF">GCM10009107_04590</name>
</gene>
<dbReference type="SMART" id="SM00086">
    <property type="entry name" value="PAC"/>
    <property type="match status" value="2"/>
</dbReference>
<evidence type="ECO:0000256" key="1">
    <source>
        <dbReference type="SAM" id="Phobius"/>
    </source>
</evidence>
<dbReference type="RefSeq" id="WP_343994605.1">
    <property type="nucleotide sequence ID" value="NZ_BAAAEW010000003.1"/>
</dbReference>
<evidence type="ECO:0000259" key="4">
    <source>
        <dbReference type="PROSITE" id="PS50883"/>
    </source>
</evidence>
<feature type="domain" description="PAS" evidence="2">
    <location>
        <begin position="214"/>
        <end position="290"/>
    </location>
</feature>
<dbReference type="Pfam" id="PF08447">
    <property type="entry name" value="PAS_3"/>
    <property type="match status" value="2"/>
</dbReference>
<dbReference type="SMART" id="SM00267">
    <property type="entry name" value="GGDEF"/>
    <property type="match status" value="1"/>
</dbReference>
<dbReference type="CDD" id="cd01949">
    <property type="entry name" value="GGDEF"/>
    <property type="match status" value="1"/>
</dbReference>
<sequence>MFRVLRLLLRPSHDLQDLRAWRTRVLDTLLTVLLLLGSLIALPSAWLAWRNGLWPVPVMDASLLGLLALLRWRSNWPLAGRAYLLMGLVFVLGMGLVALVGPVNLIYLMVVPALAVLLCGMRTAALALLLNVLGLVTLGGLAQWLPLPGLSSVDFVTWLVMIANFCLADGTLVLAIAALLAGLESALASQLSALSAMRNSQAQLKAAAEAHRVNEESFRRIAAQMPGVIYQLRMKSDGSYRFLYVSPGVRELYGIEPEQVILDSQALARFRHPDDRDRVLAQMQASRAAGLDIEMEYRIVLADGTEKWIHLQTSSAQQDEHGMMRYGLIVDITERKRTEARLRENEERWKLALESTGDGVWDWHVQTGVEIFSRRFREMYGYSEAELPNRADAMDGRTHPDDLASLERAREDHFAGRTASYVHEHRVRCKDGSWKWVMSRGMVIARDEQGRPLRMIGTHTDITRWKESEALIWQQAHFDALTGLPNRRMLRDRLEQSLARAAEGGQTLALMFIDLDHFKEVNDTLGHAQGDELLLEAARRIGACLGPKDTVARMGGDEFTVVLPAMQDAARAEAVAQQLIHSLSTPFQLGHERAFISASIGIACYPADAQVIDELLKHADQALYAAKDGGRNRFSHFTPALQEAAQTRMRLATDLRSALAEAQFRVHYQPIVDMATGEVHKAEALVRWQHPQRGLVSPGLFVPIAEASGVIVELGDWVFRQAVQQVAAWRVSHDPRFQISVNKSPVQFRSAAGTAQAWARHLADQGLPGECVVVEITEGLLLEADSHVFEQLAHLKQAGMPVSLDDFGTGYSSLSYLQKFDIDFLKIDQVFVRGLSATSKNIALCKAIIGMAHELGMKVVAEGVETEEQRQLLQAAGCDYGQGYLFARPMDGESLSRWLAETEGVCPAK</sequence>
<dbReference type="NCBIfam" id="TIGR00254">
    <property type="entry name" value="GGDEF"/>
    <property type="match status" value="1"/>
</dbReference>
<dbReference type="InterPro" id="IPR000014">
    <property type="entry name" value="PAS"/>
</dbReference>
<evidence type="ECO:0000259" key="5">
    <source>
        <dbReference type="PROSITE" id="PS50887"/>
    </source>
</evidence>
<keyword evidence="1" id="KW-0472">Membrane</keyword>
<feature type="domain" description="EAL" evidence="4">
    <location>
        <begin position="648"/>
        <end position="903"/>
    </location>
</feature>
<dbReference type="PROSITE" id="PS50113">
    <property type="entry name" value="PAC"/>
    <property type="match status" value="2"/>
</dbReference>
<feature type="transmembrane region" description="Helical" evidence="1">
    <location>
        <begin position="25"/>
        <end position="46"/>
    </location>
</feature>
<accession>A0ABN1JKF5</accession>
<dbReference type="SMART" id="SM00091">
    <property type="entry name" value="PAS"/>
    <property type="match status" value="2"/>
</dbReference>
<feature type="transmembrane region" description="Helical" evidence="1">
    <location>
        <begin position="82"/>
        <end position="99"/>
    </location>
</feature>
<protein>
    <recommendedName>
        <fullName evidence="8">EAL domain-containing protein</fullName>
    </recommendedName>
</protein>
<dbReference type="InterPro" id="IPR052155">
    <property type="entry name" value="Biofilm_reg_signaling"/>
</dbReference>
<organism evidence="6 7">
    <name type="scientific">Ideonella azotifigens</name>
    <dbReference type="NCBI Taxonomy" id="513160"/>
    <lineage>
        <taxon>Bacteria</taxon>
        <taxon>Pseudomonadati</taxon>
        <taxon>Pseudomonadota</taxon>
        <taxon>Betaproteobacteria</taxon>
        <taxon>Burkholderiales</taxon>
        <taxon>Sphaerotilaceae</taxon>
        <taxon>Ideonella</taxon>
    </lineage>
</organism>
<name>A0ABN1JKF5_9BURK</name>
<dbReference type="SMART" id="SM00052">
    <property type="entry name" value="EAL"/>
    <property type="match status" value="1"/>
</dbReference>